<dbReference type="STRING" id="578462.A0A0L0STT8"/>
<dbReference type="SUPFAM" id="SSF55826">
    <property type="entry name" value="YbaK/ProRS associated domain"/>
    <property type="match status" value="1"/>
</dbReference>
<gene>
    <name evidence="1" type="ORF">AMAG_09718</name>
</gene>
<dbReference type="VEuPathDB" id="FungiDB:AMAG_09718"/>
<dbReference type="AlphaFoldDB" id="A0A0L0STT8"/>
<dbReference type="OrthoDB" id="1058301at2759"/>
<dbReference type="Proteomes" id="UP000054350">
    <property type="component" value="Unassembled WGS sequence"/>
</dbReference>
<name>A0A0L0STT8_ALLM3</name>
<dbReference type="OMA" id="EATGCYV"/>
<dbReference type="PANTHER" id="PTHR30411:SF4">
    <property type="entry name" value="YBAK_AMINOACYL-TRNA SYNTHETASE-ASSOCIATED DOMAIN-CONTAINING PROTEIN"/>
    <property type="match status" value="1"/>
</dbReference>
<dbReference type="EMBL" id="GG745348">
    <property type="protein sequence ID" value="KNE65739.1"/>
    <property type="molecule type" value="Genomic_DNA"/>
</dbReference>
<dbReference type="eggNOG" id="ENOG502QTG1">
    <property type="taxonomic scope" value="Eukaryota"/>
</dbReference>
<dbReference type="Gene3D" id="3.90.960.10">
    <property type="entry name" value="YbaK/aminoacyl-tRNA synthetase-associated domain"/>
    <property type="match status" value="1"/>
</dbReference>
<accession>A0A0L0STT8</accession>
<dbReference type="GO" id="GO:0002161">
    <property type="term" value="F:aminoacyl-tRNA deacylase activity"/>
    <property type="evidence" value="ECO:0007669"/>
    <property type="project" value="InterPro"/>
</dbReference>
<dbReference type="InterPro" id="IPR036754">
    <property type="entry name" value="YbaK/aa-tRNA-synt-asso_dom_sf"/>
</dbReference>
<evidence type="ECO:0000313" key="2">
    <source>
        <dbReference type="Proteomes" id="UP000054350"/>
    </source>
</evidence>
<reference evidence="1 2" key="1">
    <citation type="submission" date="2009-11" db="EMBL/GenBank/DDBJ databases">
        <title>Annotation of Allomyces macrogynus ATCC 38327.</title>
        <authorList>
            <consortium name="The Broad Institute Genome Sequencing Platform"/>
            <person name="Russ C."/>
            <person name="Cuomo C."/>
            <person name="Burger G."/>
            <person name="Gray M.W."/>
            <person name="Holland P.W.H."/>
            <person name="King N."/>
            <person name="Lang F.B.F."/>
            <person name="Roger A.J."/>
            <person name="Ruiz-Trillo I."/>
            <person name="Young S.K."/>
            <person name="Zeng Q."/>
            <person name="Gargeya S."/>
            <person name="Fitzgerald M."/>
            <person name="Haas B."/>
            <person name="Abouelleil A."/>
            <person name="Alvarado L."/>
            <person name="Arachchi H.M."/>
            <person name="Berlin A."/>
            <person name="Chapman S.B."/>
            <person name="Gearin G."/>
            <person name="Goldberg J."/>
            <person name="Griggs A."/>
            <person name="Gujja S."/>
            <person name="Hansen M."/>
            <person name="Heiman D."/>
            <person name="Howarth C."/>
            <person name="Larimer J."/>
            <person name="Lui A."/>
            <person name="MacDonald P.J.P."/>
            <person name="McCowen C."/>
            <person name="Montmayeur A."/>
            <person name="Murphy C."/>
            <person name="Neiman D."/>
            <person name="Pearson M."/>
            <person name="Priest M."/>
            <person name="Roberts A."/>
            <person name="Saif S."/>
            <person name="Shea T."/>
            <person name="Sisk P."/>
            <person name="Stolte C."/>
            <person name="Sykes S."/>
            <person name="Wortman J."/>
            <person name="Nusbaum C."/>
            <person name="Birren B."/>
        </authorList>
    </citation>
    <scope>NUCLEOTIDE SEQUENCE [LARGE SCALE GENOMIC DNA]</scope>
    <source>
        <strain evidence="1 2">ATCC 38327</strain>
    </source>
</reference>
<proteinExistence type="predicted"/>
<dbReference type="PANTHER" id="PTHR30411">
    <property type="entry name" value="CYTOPLASMIC PROTEIN"/>
    <property type="match status" value="1"/>
</dbReference>
<dbReference type="CDD" id="cd04332">
    <property type="entry name" value="YbaK_like"/>
    <property type="match status" value="1"/>
</dbReference>
<reference evidence="2" key="2">
    <citation type="submission" date="2009-11" db="EMBL/GenBank/DDBJ databases">
        <title>The Genome Sequence of Allomyces macrogynus strain ATCC 38327.</title>
        <authorList>
            <consortium name="The Broad Institute Genome Sequencing Platform"/>
            <person name="Russ C."/>
            <person name="Cuomo C."/>
            <person name="Shea T."/>
            <person name="Young S.K."/>
            <person name="Zeng Q."/>
            <person name="Koehrsen M."/>
            <person name="Haas B."/>
            <person name="Borodovsky M."/>
            <person name="Guigo R."/>
            <person name="Alvarado L."/>
            <person name="Berlin A."/>
            <person name="Borenstein D."/>
            <person name="Chen Z."/>
            <person name="Engels R."/>
            <person name="Freedman E."/>
            <person name="Gellesch M."/>
            <person name="Goldberg J."/>
            <person name="Griggs A."/>
            <person name="Gujja S."/>
            <person name="Heiman D."/>
            <person name="Hepburn T."/>
            <person name="Howarth C."/>
            <person name="Jen D."/>
            <person name="Larson L."/>
            <person name="Lewis B."/>
            <person name="Mehta T."/>
            <person name="Park D."/>
            <person name="Pearson M."/>
            <person name="Roberts A."/>
            <person name="Saif S."/>
            <person name="Shenoy N."/>
            <person name="Sisk P."/>
            <person name="Stolte C."/>
            <person name="Sykes S."/>
            <person name="Walk T."/>
            <person name="White J."/>
            <person name="Yandava C."/>
            <person name="Burger G."/>
            <person name="Gray M.W."/>
            <person name="Holland P.W.H."/>
            <person name="King N."/>
            <person name="Lang F.B.F."/>
            <person name="Roger A.J."/>
            <person name="Ruiz-Trillo I."/>
            <person name="Lander E."/>
            <person name="Nusbaum C."/>
        </authorList>
    </citation>
    <scope>NUCLEOTIDE SEQUENCE [LARGE SCALE GENOMIC DNA]</scope>
    <source>
        <strain evidence="2">ATCC 38327</strain>
    </source>
</reference>
<keyword evidence="2" id="KW-1185">Reference proteome</keyword>
<sequence>MTPATVKQVIAGLRALNLTHVARLYPVEHDYYHWTLARRMCRLNAPTRAHLCKSIIMENTRCPHNSIDDPAFSKYYCVIVQYTAKLNTQKLFNFGRDLKQRTISKKNYNFRLVDPEISEQLTGYGTGGVSPFGNEPPVFWLGAGHIDWKVAVSTADFVEATGCYVTDLES</sequence>
<evidence type="ECO:0000313" key="1">
    <source>
        <dbReference type="EMBL" id="KNE65739.1"/>
    </source>
</evidence>
<organism evidence="1 2">
    <name type="scientific">Allomyces macrogynus (strain ATCC 38327)</name>
    <name type="common">Allomyces javanicus var. macrogynus</name>
    <dbReference type="NCBI Taxonomy" id="578462"/>
    <lineage>
        <taxon>Eukaryota</taxon>
        <taxon>Fungi</taxon>
        <taxon>Fungi incertae sedis</taxon>
        <taxon>Blastocladiomycota</taxon>
        <taxon>Blastocladiomycetes</taxon>
        <taxon>Blastocladiales</taxon>
        <taxon>Blastocladiaceae</taxon>
        <taxon>Allomyces</taxon>
    </lineage>
</organism>
<protein>
    <submittedName>
        <fullName evidence="1">Rho guanine nucleotide exchange factor</fullName>
    </submittedName>
</protein>